<keyword evidence="2" id="KW-1185">Reference proteome</keyword>
<reference evidence="1" key="1">
    <citation type="submission" date="2023-07" db="EMBL/GenBank/DDBJ databases">
        <title>Black Yeasts Isolated from many extreme environments.</title>
        <authorList>
            <person name="Coleine C."/>
            <person name="Stajich J.E."/>
            <person name="Selbmann L."/>
        </authorList>
    </citation>
    <scope>NUCLEOTIDE SEQUENCE</scope>
    <source>
        <strain evidence="1">CCFEE 5714</strain>
    </source>
</reference>
<gene>
    <name evidence="1" type="ORF">LTR37_004508</name>
</gene>
<organism evidence="1 2">
    <name type="scientific">Vermiconidia calcicola</name>
    <dbReference type="NCBI Taxonomy" id="1690605"/>
    <lineage>
        <taxon>Eukaryota</taxon>
        <taxon>Fungi</taxon>
        <taxon>Dikarya</taxon>
        <taxon>Ascomycota</taxon>
        <taxon>Pezizomycotina</taxon>
        <taxon>Dothideomycetes</taxon>
        <taxon>Dothideomycetidae</taxon>
        <taxon>Mycosphaerellales</taxon>
        <taxon>Extremaceae</taxon>
        <taxon>Vermiconidia</taxon>
    </lineage>
</organism>
<dbReference type="EMBL" id="JAUTXU010000027">
    <property type="protein sequence ID" value="KAK3719289.1"/>
    <property type="molecule type" value="Genomic_DNA"/>
</dbReference>
<proteinExistence type="predicted"/>
<sequence>MAFNSTGTHHWTQHQYQPRFHTPTANQQQSLNPSVTSFQPTGMEMQRFQQNGMPTPPSSNTSTPREIMQMQHFVLGNHFDHTKEVASLERRTKRVDEELDVITDLKQQVAVQRQHDGMLTHTSRADQVARLPEDVTENFDKETIADAYLEEADDYEKAAAKLREQAEDICSGVTTRKLVTLKLLEHPADDKAGANTTAAEFACCGNVFAGVDKMLEHVRNAHGFHRETNEHQIMVTEKRGDETPTHVPVRRGKVEKEDHALPTKVPQEEGEQTPKAAEGSMAKNEMQTLAKAKNWIPFAVHQMPSPVSVATENIETFPWEFLICELGGEQWSPGFYFISKNSCLKSQAYWILEGDYEPYLPSAAGEHGAKLTAFFNGTESGLGEAPTEENYEDCPVFIRAKGGKEYLYFGNYSQLRFSDKLDYDHLMAEVPEHVRDYWAEQLAAEGRPEWVTQALMDHFWPKPTYCGPIPTDSAINTPATEATAKTASDYGEGLERRVVRALNEYADELKDWQKEFVMKVHHLTKEHLIEAFKKADADEEPGLRLWFEYLQCVKYDQEFYEFLVKLKYNKGLQKAAVGGSKGQKALTNSSVDGGKVVKPVNGVVTVKPAAAVAPKPSHHTSTATTACSGKRHIAGVQPSTTPNEVPEMNLDAKNKPNGDLQLAKQMQQQFTKAKPGKPRGDVGASGSGQKASNGYVPPHQRKK</sequence>
<evidence type="ECO:0000313" key="1">
    <source>
        <dbReference type="EMBL" id="KAK3719289.1"/>
    </source>
</evidence>
<name>A0ACC3NLU0_9PEZI</name>
<accession>A0ACC3NLU0</accession>
<evidence type="ECO:0000313" key="2">
    <source>
        <dbReference type="Proteomes" id="UP001281147"/>
    </source>
</evidence>
<dbReference type="Proteomes" id="UP001281147">
    <property type="component" value="Unassembled WGS sequence"/>
</dbReference>
<comment type="caution">
    <text evidence="1">The sequence shown here is derived from an EMBL/GenBank/DDBJ whole genome shotgun (WGS) entry which is preliminary data.</text>
</comment>
<protein>
    <submittedName>
        <fullName evidence="1">Uncharacterized protein</fullName>
    </submittedName>
</protein>